<dbReference type="InterPro" id="IPR028356">
    <property type="entry name" value="UDPglc_DH_euk"/>
</dbReference>
<dbReference type="GO" id="GO:0005634">
    <property type="term" value="C:nucleus"/>
    <property type="evidence" value="ECO:0007669"/>
    <property type="project" value="TreeGrafter"/>
</dbReference>
<evidence type="ECO:0000256" key="7">
    <source>
        <dbReference type="PIRSR" id="PIRSR500134-1"/>
    </source>
</evidence>
<dbReference type="InterPro" id="IPR014026">
    <property type="entry name" value="UDP-Glc/GDP-Man_DH_dimer"/>
</dbReference>
<evidence type="ECO:0000256" key="6">
    <source>
        <dbReference type="ARBA" id="ARBA00047473"/>
    </source>
</evidence>
<dbReference type="SUPFAM" id="SSF51735">
    <property type="entry name" value="NAD(P)-binding Rossmann-fold domains"/>
    <property type="match status" value="1"/>
</dbReference>
<dbReference type="PIRSF" id="PIRSF500134">
    <property type="entry name" value="UDPglc_DH_bac"/>
    <property type="match status" value="1"/>
</dbReference>
<comment type="pathway">
    <text evidence="1">Nucleotide-sugar biosynthesis; UDP-alpha-D-glucuronate biosynthesis; UDP-alpha-D-glucuronate from UDP-alpha-D-glucose: step 1/1.</text>
</comment>
<keyword evidence="12" id="KW-1185">Reference proteome</keyword>
<dbReference type="AlphaFoldDB" id="M7SDD7"/>
<dbReference type="EC" id="1.1.1.22" evidence="3"/>
<dbReference type="InterPro" id="IPR036291">
    <property type="entry name" value="NAD(P)-bd_dom_sf"/>
</dbReference>
<reference evidence="12" key="1">
    <citation type="journal article" date="2013" name="Genome Announc.">
        <title>Draft genome sequence of the grapevine dieback fungus Eutypa lata UCR-EL1.</title>
        <authorList>
            <person name="Blanco-Ulate B."/>
            <person name="Rolshausen P.E."/>
            <person name="Cantu D."/>
        </authorList>
    </citation>
    <scope>NUCLEOTIDE SEQUENCE [LARGE SCALE GENOMIC DNA]</scope>
    <source>
        <strain evidence="12">UCR-EL1</strain>
    </source>
</reference>
<feature type="binding site" evidence="9">
    <location>
        <position position="142"/>
    </location>
    <ligand>
        <name>NAD(+)</name>
        <dbReference type="ChEBI" id="CHEBI:57540"/>
    </ligand>
</feature>
<evidence type="ECO:0000256" key="1">
    <source>
        <dbReference type="ARBA" id="ARBA00004701"/>
    </source>
</evidence>
<dbReference type="Gene3D" id="1.20.5.100">
    <property type="entry name" value="Cytochrome c1, transmembrane anchor, C-terminal"/>
    <property type="match status" value="1"/>
</dbReference>
<feature type="binding site" evidence="8">
    <location>
        <begin position="173"/>
        <end position="176"/>
    </location>
    <ligand>
        <name>substrate</name>
    </ligand>
</feature>
<feature type="domain" description="UDP-glucose/GDP-mannose dehydrogenase C-terminal" evidence="10">
    <location>
        <begin position="345"/>
        <end position="493"/>
    </location>
</feature>
<dbReference type="Pfam" id="PF00984">
    <property type="entry name" value="UDPG_MGDP_dh"/>
    <property type="match status" value="1"/>
</dbReference>
<evidence type="ECO:0000259" key="10">
    <source>
        <dbReference type="SMART" id="SM00984"/>
    </source>
</evidence>
<dbReference type="InterPro" id="IPR008927">
    <property type="entry name" value="6-PGluconate_DH-like_C_sf"/>
</dbReference>
<protein>
    <recommendedName>
        <fullName evidence="3">UDP-glucose 6-dehydrogenase</fullName>
        <ecNumber evidence="3">1.1.1.22</ecNumber>
    </recommendedName>
</protein>
<dbReference type="HOGENOM" id="CLU_023810_7_0_1"/>
<feature type="binding site" evidence="9">
    <location>
        <position position="40"/>
    </location>
    <ligand>
        <name>NAD(+)</name>
        <dbReference type="ChEBI" id="CHEBI:57540"/>
    </ligand>
</feature>
<dbReference type="GO" id="GO:0006065">
    <property type="term" value="P:UDP-glucuronate biosynthetic process"/>
    <property type="evidence" value="ECO:0007669"/>
    <property type="project" value="UniProtKB-UniPathway"/>
</dbReference>
<evidence type="ECO:0000313" key="11">
    <source>
        <dbReference type="EMBL" id="EMR64229.1"/>
    </source>
</evidence>
<dbReference type="NCBIfam" id="TIGR03026">
    <property type="entry name" value="NDP-sugDHase"/>
    <property type="match status" value="1"/>
</dbReference>
<feature type="binding site" evidence="8">
    <location>
        <position position="231"/>
    </location>
    <ligand>
        <name>substrate</name>
    </ligand>
</feature>
<dbReference type="SUPFAM" id="SSF48179">
    <property type="entry name" value="6-phosphogluconate dehydrogenase C-terminal domain-like"/>
    <property type="match status" value="1"/>
</dbReference>
<dbReference type="OMA" id="NILHAMI"/>
<feature type="binding site" evidence="9">
    <location>
        <position position="101"/>
    </location>
    <ligand>
        <name>NAD(+)</name>
        <dbReference type="ChEBI" id="CHEBI:57540"/>
    </ligand>
</feature>
<dbReference type="SMART" id="SM00984">
    <property type="entry name" value="UDPG_MGDP_dh_C"/>
    <property type="match status" value="1"/>
</dbReference>
<keyword evidence="5 9" id="KW-0520">NAD</keyword>
<name>M7SDD7_EUTLA</name>
<evidence type="ECO:0000256" key="8">
    <source>
        <dbReference type="PIRSR" id="PIRSR500134-2"/>
    </source>
</evidence>
<feature type="binding site" evidence="8">
    <location>
        <position position="284"/>
    </location>
    <ligand>
        <name>substrate</name>
    </ligand>
</feature>
<dbReference type="GO" id="GO:0003979">
    <property type="term" value="F:UDP-glucose 6-dehydrogenase activity"/>
    <property type="evidence" value="ECO:0007669"/>
    <property type="project" value="UniProtKB-EC"/>
</dbReference>
<organism evidence="11 12">
    <name type="scientific">Eutypa lata (strain UCR-EL1)</name>
    <name type="common">Grapevine dieback disease fungus</name>
    <name type="synonym">Eutypa armeniacae</name>
    <dbReference type="NCBI Taxonomy" id="1287681"/>
    <lineage>
        <taxon>Eukaryota</taxon>
        <taxon>Fungi</taxon>
        <taxon>Dikarya</taxon>
        <taxon>Ascomycota</taxon>
        <taxon>Pezizomycotina</taxon>
        <taxon>Sordariomycetes</taxon>
        <taxon>Xylariomycetidae</taxon>
        <taxon>Xylariales</taxon>
        <taxon>Diatrypaceae</taxon>
        <taxon>Eutypa</taxon>
    </lineage>
</organism>
<dbReference type="InterPro" id="IPR036220">
    <property type="entry name" value="UDP-Glc/GDP-Man_DH_C_sf"/>
</dbReference>
<comment type="catalytic activity">
    <reaction evidence="6">
        <text>UDP-alpha-D-glucose + 2 NAD(+) + H2O = UDP-alpha-D-glucuronate + 2 NADH + 3 H(+)</text>
        <dbReference type="Rhea" id="RHEA:23596"/>
        <dbReference type="ChEBI" id="CHEBI:15377"/>
        <dbReference type="ChEBI" id="CHEBI:15378"/>
        <dbReference type="ChEBI" id="CHEBI:57540"/>
        <dbReference type="ChEBI" id="CHEBI:57945"/>
        <dbReference type="ChEBI" id="CHEBI:58052"/>
        <dbReference type="ChEBI" id="CHEBI:58885"/>
        <dbReference type="EC" id="1.1.1.22"/>
    </reaction>
</comment>
<dbReference type="InterPro" id="IPR017476">
    <property type="entry name" value="UDP-Glc/GDP-Man"/>
</dbReference>
<dbReference type="InterPro" id="IPR001732">
    <property type="entry name" value="UDP-Glc/GDP-Man_DH_N"/>
</dbReference>
<dbReference type="GO" id="GO:0051287">
    <property type="term" value="F:NAD binding"/>
    <property type="evidence" value="ECO:0007669"/>
    <property type="project" value="InterPro"/>
</dbReference>
<sequence length="553" mass="59407">MVYVGQRIKNVCCVGAGYVGAPSSSILALQVPEIDVTVVDKNAARVAAWNSEELPFSEPGLPEVVKAATTTTATRKANLSFSTEVDSAIRKADLIFVAVETPSGKRDALGNGAAPNLTSFHAVLRHVAKTVEKDFILVNKSTVPCGAADEAKKIMTPHLRAGIKCHVLSNPEFLAEGTAVSDLLHPDRILIGSDDTEGGKAAAGALASLYAKWVPVDQIITMNSRSSELSKLAANALLAQRISSINALSAVCDKMGADITEVSRACGLDHRIGKGMLRSTLGFGGSCFEKDVLHLTNTAAKLGLPDVASYFESVVNINTYQTNRFTENIVSRVPSSPTGRRTVVGMLGFAFKPDTDDTRCSPAIPVIRDLVLAGYQVNIFDPLVHEAKIREDLSASLGDAQHKLDEQVYICADVYEACEGANGIAILNSWGDMKYIPSAQNGNYTTARASNVKVDSITTSTIEVDGGRIDWERIADGMQNPKYIFDGHNVLDHRLTELGFYIDGVGRPLQAPGFVQEAETLSSTLNLNGRGFVEKSEVQQLPQSWVRFIPVVE</sequence>
<evidence type="ECO:0000256" key="5">
    <source>
        <dbReference type="ARBA" id="ARBA00023027"/>
    </source>
</evidence>
<accession>M7SDD7</accession>
<dbReference type="eggNOG" id="KOG2666">
    <property type="taxonomic scope" value="Eukaryota"/>
</dbReference>
<proteinExistence type="inferred from homology"/>
<comment type="similarity">
    <text evidence="2">Belongs to the UDP-glucose/GDP-mannose dehydrogenase family.</text>
</comment>
<dbReference type="PIRSF" id="PIRSF000124">
    <property type="entry name" value="UDPglc_GDPman_dh"/>
    <property type="match status" value="1"/>
</dbReference>
<feature type="active site" description="Nucleophile" evidence="7">
    <location>
        <position position="287"/>
    </location>
</feature>
<dbReference type="Pfam" id="PF03721">
    <property type="entry name" value="UDPG_MGDP_dh_N"/>
    <property type="match status" value="1"/>
</dbReference>
<dbReference type="UniPathway" id="UPA00038">
    <property type="reaction ID" value="UER00491"/>
</dbReference>
<evidence type="ECO:0000256" key="2">
    <source>
        <dbReference type="ARBA" id="ARBA00006601"/>
    </source>
</evidence>
<keyword evidence="4" id="KW-0560">Oxidoreductase</keyword>
<dbReference type="PANTHER" id="PTHR11374">
    <property type="entry name" value="UDP-GLUCOSE DEHYDROGENASE/UDP-MANNAC DEHYDROGENASE"/>
    <property type="match status" value="1"/>
</dbReference>
<dbReference type="Proteomes" id="UP000012174">
    <property type="component" value="Unassembled WGS sequence"/>
</dbReference>
<feature type="binding site" evidence="9">
    <location>
        <position position="176"/>
    </location>
    <ligand>
        <name>NAD(+)</name>
        <dbReference type="ChEBI" id="CHEBI:57540"/>
    </ligand>
</feature>
<dbReference type="Gene3D" id="3.40.50.720">
    <property type="entry name" value="NAD(P)-binding Rossmann-like Domain"/>
    <property type="match status" value="2"/>
</dbReference>
<feature type="binding site" evidence="9">
    <location>
        <position position="45"/>
    </location>
    <ligand>
        <name>NAD(+)</name>
        <dbReference type="ChEBI" id="CHEBI:57540"/>
    </ligand>
</feature>
<evidence type="ECO:0000256" key="4">
    <source>
        <dbReference type="ARBA" id="ARBA00023002"/>
    </source>
</evidence>
<dbReference type="KEGG" id="ela:UCREL1_8811"/>
<dbReference type="InterPro" id="IPR014027">
    <property type="entry name" value="UDP-Glc/GDP-Man_DH_C"/>
</dbReference>
<dbReference type="EMBL" id="KB707108">
    <property type="protein sequence ID" value="EMR64229.1"/>
    <property type="molecule type" value="Genomic_DNA"/>
</dbReference>
<feature type="binding site" evidence="9">
    <location>
        <position position="359"/>
    </location>
    <ligand>
        <name>NAD(+)</name>
        <dbReference type="ChEBI" id="CHEBI:57540"/>
    </ligand>
</feature>
<gene>
    <name evidence="11" type="ORF">UCREL1_8811</name>
</gene>
<evidence type="ECO:0000256" key="9">
    <source>
        <dbReference type="PIRSR" id="PIRSR500134-3"/>
    </source>
</evidence>
<feature type="binding site" evidence="9">
    <location>
        <position position="290"/>
    </location>
    <ligand>
        <name>NAD(+)</name>
        <dbReference type="ChEBI" id="CHEBI:57540"/>
    </ligand>
</feature>
<evidence type="ECO:0000256" key="3">
    <source>
        <dbReference type="ARBA" id="ARBA00012954"/>
    </source>
</evidence>
<dbReference type="InterPro" id="IPR028357">
    <property type="entry name" value="UDPglc_DH_bac"/>
</dbReference>
<evidence type="ECO:0000313" key="12">
    <source>
        <dbReference type="Proteomes" id="UP000012174"/>
    </source>
</evidence>
<dbReference type="SUPFAM" id="SSF52413">
    <property type="entry name" value="UDP-glucose/GDP-mannose dehydrogenase C-terminal domain"/>
    <property type="match status" value="1"/>
</dbReference>
<dbReference type="STRING" id="1287681.M7SDD7"/>
<dbReference type="FunFam" id="1.20.5.100:FF:000001">
    <property type="entry name" value="UDP-glucose 6-dehydrogenase"/>
    <property type="match status" value="1"/>
</dbReference>
<dbReference type="OrthoDB" id="5059218at2759"/>
<dbReference type="GO" id="GO:0000271">
    <property type="term" value="P:polysaccharide biosynthetic process"/>
    <property type="evidence" value="ECO:0007669"/>
    <property type="project" value="InterPro"/>
</dbReference>
<dbReference type="GO" id="GO:0006024">
    <property type="term" value="P:glycosaminoglycan biosynthetic process"/>
    <property type="evidence" value="ECO:0007669"/>
    <property type="project" value="TreeGrafter"/>
</dbReference>
<dbReference type="PANTHER" id="PTHR11374:SF3">
    <property type="entry name" value="UDP-GLUCOSE 6-DEHYDROGENASE"/>
    <property type="match status" value="1"/>
</dbReference>
<dbReference type="Pfam" id="PF03720">
    <property type="entry name" value="UDPG_MGDP_dh_C"/>
    <property type="match status" value="1"/>
</dbReference>
<feature type="binding site" evidence="8">
    <location>
        <position position="352"/>
    </location>
    <ligand>
        <name>substrate</name>
    </ligand>
</feature>